<feature type="region of interest" description="Disordered" evidence="5">
    <location>
        <begin position="95"/>
        <end position="180"/>
    </location>
</feature>
<dbReference type="InterPro" id="IPR036388">
    <property type="entry name" value="WH-like_DNA-bd_sf"/>
</dbReference>
<reference evidence="8" key="1">
    <citation type="submission" date="2018-09" db="EMBL/GenBank/DDBJ databases">
        <title>Draft Genome Sequence of Mediterraneibacter sp. KCTC 15684.</title>
        <authorList>
            <person name="Kim J.S."/>
            <person name="Han K.I."/>
            <person name="Suh M.K."/>
            <person name="Lee K.C."/>
            <person name="Eom M.K."/>
            <person name="Lee J.H."/>
            <person name="Park S.H."/>
            <person name="Kang S.W."/>
            <person name="Park J.E."/>
            <person name="Oh B.S."/>
            <person name="Yu S.Y."/>
            <person name="Choi S.H."/>
            <person name="Lee D.H."/>
            <person name="Yoon H."/>
            <person name="Kim B."/>
            <person name="Yang S.J."/>
            <person name="Lee J.S."/>
        </authorList>
    </citation>
    <scope>NUCLEOTIDE SEQUENCE [LARGE SCALE GENOMIC DNA]</scope>
    <source>
        <strain evidence="8">KCTC 15684</strain>
    </source>
</reference>
<accession>A0A391PB35</accession>
<dbReference type="Pfam" id="PF08281">
    <property type="entry name" value="Sigma70_r4_2"/>
    <property type="match status" value="1"/>
</dbReference>
<dbReference type="InterPro" id="IPR013325">
    <property type="entry name" value="RNA_pol_sigma_r2"/>
</dbReference>
<sequence length="248" mass="27781">MYQFEETDRLWIRKAKKGDAHAFACLYGKIYRDLYRFALGMMKHPQDAEDAVSEAVLSAFRYMSGLKKDEAFGSWMFRILSNVCKKHLLERQKHQDYSVHRNERDTVGCTDGSGASAGKEGNGDSDVAGNLDAEGISEIQKNAEIPENAEKGKVGTAVKGRRGQMDPRPIGSDPDVVPGPEETVLKYQEVREAYLQLTEEERLIVGLSVFGGYNSKEIGESLTLNPATVRSKRSRALEKMRKSLEKEK</sequence>
<evidence type="ECO:0000256" key="1">
    <source>
        <dbReference type="ARBA" id="ARBA00010641"/>
    </source>
</evidence>
<feature type="domain" description="HTH luxR-type" evidence="6">
    <location>
        <begin position="212"/>
        <end position="239"/>
    </location>
</feature>
<dbReference type="Proteomes" id="UP000265643">
    <property type="component" value="Unassembled WGS sequence"/>
</dbReference>
<dbReference type="PANTHER" id="PTHR43133">
    <property type="entry name" value="RNA POLYMERASE ECF-TYPE SIGMA FACTO"/>
    <property type="match status" value="1"/>
</dbReference>
<keyword evidence="4" id="KW-0804">Transcription</keyword>
<evidence type="ECO:0000256" key="3">
    <source>
        <dbReference type="ARBA" id="ARBA00023082"/>
    </source>
</evidence>
<dbReference type="EMBL" id="BHGK01000001">
    <property type="protein sequence ID" value="GCA66863.1"/>
    <property type="molecule type" value="Genomic_DNA"/>
</dbReference>
<name>A0A391PB35_9FIRM</name>
<evidence type="ECO:0000313" key="8">
    <source>
        <dbReference type="Proteomes" id="UP000265643"/>
    </source>
</evidence>
<keyword evidence="3" id="KW-0731">Sigma factor</keyword>
<dbReference type="GO" id="GO:0006352">
    <property type="term" value="P:DNA-templated transcription initiation"/>
    <property type="evidence" value="ECO:0007669"/>
    <property type="project" value="InterPro"/>
</dbReference>
<dbReference type="SUPFAM" id="SSF88659">
    <property type="entry name" value="Sigma3 and sigma4 domains of RNA polymerase sigma factors"/>
    <property type="match status" value="1"/>
</dbReference>
<dbReference type="CDD" id="cd06171">
    <property type="entry name" value="Sigma70_r4"/>
    <property type="match status" value="1"/>
</dbReference>
<dbReference type="SUPFAM" id="SSF88946">
    <property type="entry name" value="Sigma2 domain of RNA polymerase sigma factors"/>
    <property type="match status" value="1"/>
</dbReference>
<dbReference type="Pfam" id="PF04542">
    <property type="entry name" value="Sigma70_r2"/>
    <property type="match status" value="1"/>
</dbReference>
<proteinExistence type="inferred from homology"/>
<keyword evidence="2" id="KW-0805">Transcription regulation</keyword>
<dbReference type="InterPro" id="IPR039425">
    <property type="entry name" value="RNA_pol_sigma-70-like"/>
</dbReference>
<keyword evidence="8" id="KW-1185">Reference proteome</keyword>
<protein>
    <recommendedName>
        <fullName evidence="6">HTH luxR-type domain-containing protein</fullName>
    </recommendedName>
</protein>
<evidence type="ECO:0000259" key="6">
    <source>
        <dbReference type="PROSITE" id="PS00622"/>
    </source>
</evidence>
<evidence type="ECO:0000256" key="2">
    <source>
        <dbReference type="ARBA" id="ARBA00023015"/>
    </source>
</evidence>
<dbReference type="GO" id="GO:0003677">
    <property type="term" value="F:DNA binding"/>
    <property type="evidence" value="ECO:0007669"/>
    <property type="project" value="InterPro"/>
</dbReference>
<dbReference type="GO" id="GO:0016987">
    <property type="term" value="F:sigma factor activity"/>
    <property type="evidence" value="ECO:0007669"/>
    <property type="project" value="UniProtKB-KW"/>
</dbReference>
<dbReference type="Gene3D" id="1.10.1740.10">
    <property type="match status" value="1"/>
</dbReference>
<dbReference type="NCBIfam" id="TIGR02937">
    <property type="entry name" value="sigma70-ECF"/>
    <property type="match status" value="1"/>
</dbReference>
<dbReference type="InterPro" id="IPR014284">
    <property type="entry name" value="RNA_pol_sigma-70_dom"/>
</dbReference>
<evidence type="ECO:0000313" key="7">
    <source>
        <dbReference type="EMBL" id="GCA66863.1"/>
    </source>
</evidence>
<dbReference type="InterPro" id="IPR013249">
    <property type="entry name" value="RNA_pol_sigma70_r4_t2"/>
</dbReference>
<dbReference type="Gene3D" id="1.10.10.10">
    <property type="entry name" value="Winged helix-like DNA-binding domain superfamily/Winged helix DNA-binding domain"/>
    <property type="match status" value="1"/>
</dbReference>
<comment type="caution">
    <text evidence="7">The sequence shown here is derived from an EMBL/GenBank/DDBJ whole genome shotgun (WGS) entry which is preliminary data.</text>
</comment>
<evidence type="ECO:0000256" key="4">
    <source>
        <dbReference type="ARBA" id="ARBA00023163"/>
    </source>
</evidence>
<gene>
    <name evidence="7" type="ORF">KGMB01110_12990</name>
</gene>
<dbReference type="InterPro" id="IPR013324">
    <property type="entry name" value="RNA_pol_sigma_r3/r4-like"/>
</dbReference>
<dbReference type="AlphaFoldDB" id="A0A391PB35"/>
<comment type="similarity">
    <text evidence="1">Belongs to the sigma-70 factor family. ECF subfamily.</text>
</comment>
<organism evidence="7 8">
    <name type="scientific">Mediterraneibacter butyricigenes</name>
    <dbReference type="NCBI Taxonomy" id="2316025"/>
    <lineage>
        <taxon>Bacteria</taxon>
        <taxon>Bacillati</taxon>
        <taxon>Bacillota</taxon>
        <taxon>Clostridia</taxon>
        <taxon>Lachnospirales</taxon>
        <taxon>Lachnospiraceae</taxon>
        <taxon>Mediterraneibacter</taxon>
    </lineage>
</organism>
<feature type="compositionally biased region" description="Basic and acidic residues" evidence="5">
    <location>
        <begin position="95"/>
        <end position="106"/>
    </location>
</feature>
<dbReference type="PROSITE" id="PS00622">
    <property type="entry name" value="HTH_LUXR_1"/>
    <property type="match status" value="1"/>
</dbReference>
<dbReference type="InterPro" id="IPR000792">
    <property type="entry name" value="Tscrpt_reg_LuxR_C"/>
</dbReference>
<evidence type="ECO:0000256" key="5">
    <source>
        <dbReference type="SAM" id="MobiDB-lite"/>
    </source>
</evidence>
<dbReference type="PANTHER" id="PTHR43133:SF51">
    <property type="entry name" value="RNA POLYMERASE SIGMA FACTOR"/>
    <property type="match status" value="1"/>
</dbReference>
<dbReference type="InterPro" id="IPR007627">
    <property type="entry name" value="RNA_pol_sigma70_r2"/>
</dbReference>